<dbReference type="GO" id="GO:0004185">
    <property type="term" value="F:serine-type carboxypeptidase activity"/>
    <property type="evidence" value="ECO:0007669"/>
    <property type="project" value="UniProtKB-UniRule"/>
</dbReference>
<feature type="chain" id="PRO_5013983912" description="Carboxypeptidase" evidence="7">
    <location>
        <begin position="19"/>
        <end position="463"/>
    </location>
</feature>
<evidence type="ECO:0000313" key="10">
    <source>
        <dbReference type="Proteomes" id="UP000015103"/>
    </source>
</evidence>
<feature type="signal peptide" evidence="7">
    <location>
        <begin position="1"/>
        <end position="18"/>
    </location>
</feature>
<evidence type="ECO:0000313" key="9">
    <source>
        <dbReference type="EnsemblMetazoa" id="RPRC015415-PA"/>
    </source>
</evidence>
<dbReference type="EnsemblMetazoa" id="RPRC015415-RA">
    <property type="protein sequence ID" value="RPRC015415-PA"/>
    <property type="gene ID" value="RPRC015415"/>
</dbReference>
<keyword evidence="2 7" id="KW-0121">Carboxypeptidase</keyword>
<evidence type="ECO:0000256" key="7">
    <source>
        <dbReference type="RuleBase" id="RU361156"/>
    </source>
</evidence>
<dbReference type="HOGENOM" id="CLU_008523_10_1_1"/>
<reference evidence="8" key="1">
    <citation type="submission" date="2013-04" db="EMBL/GenBank/DDBJ databases">
        <title>An insight into the transcriptome of the digestive tract of the blood sucking bug, Rhodnius prolixus.</title>
        <authorList>
            <person name="Ribeiro J.M.C."/>
            <person name="Genta F.A."/>
            <person name="Sorgine M.H.F."/>
            <person name="Paiva-Silva G.O."/>
            <person name="Majerowicz D."/>
            <person name="Medeiros M."/>
            <person name="Koerich L."/>
            <person name="Terra W.R."/>
            <person name="Ferreira C."/>
            <person name="Pimentel A.C."/>
            <person name="Bisch P.M."/>
            <person name="Diniz M.M.P."/>
            <person name="Nascimento R."/>
            <person name="Salmon D."/>
            <person name="Silber A.M."/>
            <person name="Alves M."/>
            <person name="Oliveira M.F."/>
            <person name="Gondim K.C."/>
            <person name="Silva Neto M.A.C."/>
            <person name="Atella G.C."/>
            <person name="Araujo H."/>
            <person name="Dias F.S."/>
            <person name="Polycarpo C.R."/>
            <person name="Fampa P."/>
            <person name="Melo A.C."/>
            <person name="Tanaka A.S."/>
            <person name="Balczun C."/>
            <person name="Oliveira J.H.M."/>
            <person name="Goncalves R."/>
            <person name="Lazoski C."/>
            <person name="Pereira M.A."/>
            <person name="Rivera-Pomar R."/>
            <person name="Diambra L."/>
            <person name="Schaub G.A."/>
            <person name="Garcia E.S."/>
            <person name="Azambuja P."/>
            <person name="Braz G.R.C."/>
            <person name="Oliveira P.L."/>
        </authorList>
    </citation>
    <scope>NUCLEOTIDE SEQUENCE</scope>
</reference>
<dbReference type="Proteomes" id="UP000015103">
    <property type="component" value="Unassembled WGS sequence"/>
</dbReference>
<dbReference type="EC" id="3.4.16.-" evidence="7"/>
<keyword evidence="5 7" id="KW-0378">Hydrolase</keyword>
<keyword evidence="6" id="KW-0325">Glycoprotein</keyword>
<accession>R4FLC5</accession>
<name>R4FLC5_RHOPR</name>
<dbReference type="GO" id="GO:0006508">
    <property type="term" value="P:proteolysis"/>
    <property type="evidence" value="ECO:0007669"/>
    <property type="project" value="UniProtKB-KW"/>
</dbReference>
<dbReference type="Pfam" id="PF00450">
    <property type="entry name" value="Peptidase_S10"/>
    <property type="match status" value="1"/>
</dbReference>
<evidence type="ECO:0000313" key="8">
    <source>
        <dbReference type="EMBL" id="JAA76037.1"/>
    </source>
</evidence>
<dbReference type="GeneID" id="141455306"/>
<dbReference type="FunFam" id="3.40.50.1820:FF:000096">
    <property type="entry name" value="Carboxypeptidase vitellogenic-like"/>
    <property type="match status" value="1"/>
</dbReference>
<dbReference type="eggNOG" id="KOG1282">
    <property type="taxonomic scope" value="Eukaryota"/>
</dbReference>
<evidence type="ECO:0000256" key="1">
    <source>
        <dbReference type="ARBA" id="ARBA00009431"/>
    </source>
</evidence>
<keyword evidence="4 7" id="KW-0732">Signal</keyword>
<dbReference type="InterPro" id="IPR001563">
    <property type="entry name" value="Peptidase_S10"/>
</dbReference>
<dbReference type="InParanoid" id="R4FLC5"/>
<comment type="similarity">
    <text evidence="1 7">Belongs to the peptidase S10 family.</text>
</comment>
<dbReference type="InterPro" id="IPR033124">
    <property type="entry name" value="Ser_caboxypep_his_AS"/>
</dbReference>
<evidence type="ECO:0000256" key="6">
    <source>
        <dbReference type="ARBA" id="ARBA00023180"/>
    </source>
</evidence>
<evidence type="ECO:0000256" key="2">
    <source>
        <dbReference type="ARBA" id="ARBA00022645"/>
    </source>
</evidence>
<organism evidence="8">
    <name type="scientific">Rhodnius prolixus</name>
    <name type="common">Triatomid bug</name>
    <dbReference type="NCBI Taxonomy" id="13249"/>
    <lineage>
        <taxon>Eukaryota</taxon>
        <taxon>Metazoa</taxon>
        <taxon>Ecdysozoa</taxon>
        <taxon>Arthropoda</taxon>
        <taxon>Hexapoda</taxon>
        <taxon>Insecta</taxon>
        <taxon>Pterygota</taxon>
        <taxon>Neoptera</taxon>
        <taxon>Paraneoptera</taxon>
        <taxon>Hemiptera</taxon>
        <taxon>Heteroptera</taxon>
        <taxon>Panheteroptera</taxon>
        <taxon>Cimicomorpha</taxon>
        <taxon>Reduviidae</taxon>
        <taxon>Triatominae</taxon>
        <taxon>Rhodnius</taxon>
    </lineage>
</organism>
<dbReference type="Gene3D" id="3.40.50.1820">
    <property type="entry name" value="alpha/beta hydrolase"/>
    <property type="match status" value="1"/>
</dbReference>
<dbReference type="AlphaFoldDB" id="R4FLC5"/>
<dbReference type="PRINTS" id="PR00724">
    <property type="entry name" value="CRBOXYPTASEC"/>
</dbReference>
<dbReference type="PANTHER" id="PTHR11802:SF472">
    <property type="entry name" value="SERINE CARBOXYPEPTIDASE CPVL-RELATED"/>
    <property type="match status" value="1"/>
</dbReference>
<keyword evidence="10" id="KW-1185">Reference proteome</keyword>
<reference evidence="9" key="3">
    <citation type="submission" date="2015-05" db="UniProtKB">
        <authorList>
            <consortium name="EnsemblMetazoa"/>
        </authorList>
    </citation>
    <scope>IDENTIFICATION</scope>
</reference>
<evidence type="ECO:0000256" key="4">
    <source>
        <dbReference type="ARBA" id="ARBA00022729"/>
    </source>
</evidence>
<dbReference type="FunCoup" id="R4FLC5">
    <property type="interactions" value="51"/>
</dbReference>
<dbReference type="RefSeq" id="XP_073986335.1">
    <property type="nucleotide sequence ID" value="XM_074130234.1"/>
</dbReference>
<dbReference type="InterPro" id="IPR018202">
    <property type="entry name" value="Ser_caboxypep_ser_AS"/>
</dbReference>
<dbReference type="SUPFAM" id="SSF53474">
    <property type="entry name" value="alpha/beta-Hydrolases"/>
    <property type="match status" value="1"/>
</dbReference>
<dbReference type="STRING" id="13249.R4FLC5"/>
<evidence type="ECO:0000256" key="5">
    <source>
        <dbReference type="ARBA" id="ARBA00022801"/>
    </source>
</evidence>
<dbReference type="VEuPathDB" id="VectorBase:RPRC015415"/>
<dbReference type="PROSITE" id="PS00560">
    <property type="entry name" value="CARBOXYPEPT_SER_HIS"/>
    <property type="match status" value="1"/>
</dbReference>
<keyword evidence="3 7" id="KW-0645">Protease</keyword>
<dbReference type="EMBL" id="ACPB03001109">
    <property type="status" value="NOT_ANNOTATED_CDS"/>
    <property type="molecule type" value="Genomic_DNA"/>
</dbReference>
<protein>
    <recommendedName>
        <fullName evidence="7">Carboxypeptidase</fullName>
        <ecNumber evidence="7">3.4.16.-</ecNumber>
    </recommendedName>
</protein>
<sequence>MFLLFLLSISTNFLCGKALFNIYPLEDSVPPADGNYGDPLFLTPFIEKGQIVDGQAAATVKPIKGNLASYSGFLTVNKVYNSNMFFWFFPSEKNNSTAPVVVWLQGGPGASSLFGLFNEIGPFYVKLHRGLKMRQYYWSQVVNVIFIDNPVGTGFSFTENNAGYAVNEDAVAKDLYSAVYQFFQLFPQYQNNDFYIAGESYAGKYVPSLANEIDKNNPKASLKINLKGISIGNGLCDPITMMNYGVYLYQIGLLDINAKAEVDTRQAKIVSLIKQKKYIPAFEEFDKLLNGDLTPYKTLFYNKTGYTFYFNYLHDKEYFPFGSLEEYLKKDVLRRSIHVGNLTFHGGVEVEKFLRGDIMQSVKPLIAALLEKYRVLVYNGQLDIIVAYPLTVRFLQSLSWSGADKYKTAPRNLWFVDGQLAGYSKSANYLTEVLVRNAGHMVPADQPLWALDLIERFTSNKPF</sequence>
<proteinExistence type="evidence at transcript level"/>
<dbReference type="PANTHER" id="PTHR11802">
    <property type="entry name" value="SERINE PROTEASE FAMILY S10 SERINE CARBOXYPEPTIDASE"/>
    <property type="match status" value="1"/>
</dbReference>
<dbReference type="EMBL" id="GAHY01001473">
    <property type="protein sequence ID" value="JAA76037.1"/>
    <property type="molecule type" value="mRNA"/>
</dbReference>
<evidence type="ECO:0000256" key="3">
    <source>
        <dbReference type="ARBA" id="ARBA00022670"/>
    </source>
</evidence>
<dbReference type="OMA" id="WYYNYLQ"/>
<dbReference type="InterPro" id="IPR029058">
    <property type="entry name" value="AB_hydrolase_fold"/>
</dbReference>
<reference evidence="10" key="2">
    <citation type="submission" date="2015-04" db="EMBL/GenBank/DDBJ databases">
        <authorList>
            <person name="Wilson R.K."/>
            <person name="Warren W."/>
            <person name="Dotson E."/>
            <person name="Oliveira P.L."/>
        </authorList>
    </citation>
    <scope>NUCLEOTIDE SEQUENCE</scope>
</reference>
<dbReference type="PROSITE" id="PS00131">
    <property type="entry name" value="CARBOXYPEPT_SER_SER"/>
    <property type="match status" value="1"/>
</dbReference>